<feature type="domain" description="RING-type" evidence="6">
    <location>
        <begin position="45"/>
        <end position="83"/>
    </location>
</feature>
<keyword evidence="3" id="KW-0862">Zinc</keyword>
<accession>A0A060VNY0</accession>
<feature type="signal peptide" evidence="5">
    <location>
        <begin position="1"/>
        <end position="18"/>
    </location>
</feature>
<keyword evidence="5" id="KW-0732">Signal</keyword>
<dbReference type="PaxDb" id="8022-A0A060VNY0"/>
<dbReference type="AlphaFoldDB" id="A0A060VNY0"/>
<dbReference type="GO" id="GO:0008270">
    <property type="term" value="F:zinc ion binding"/>
    <property type="evidence" value="ECO:0007669"/>
    <property type="project" value="UniProtKB-KW"/>
</dbReference>
<keyword evidence="1" id="KW-0479">Metal-binding</keyword>
<dbReference type="GO" id="GO:0044325">
    <property type="term" value="F:transmembrane transporter binding"/>
    <property type="evidence" value="ECO:0007669"/>
    <property type="project" value="TreeGrafter"/>
</dbReference>
<dbReference type="SUPFAM" id="SSF57850">
    <property type="entry name" value="RING/U-box"/>
    <property type="match status" value="1"/>
</dbReference>
<dbReference type="GO" id="GO:0048471">
    <property type="term" value="C:perinuclear region of cytoplasm"/>
    <property type="evidence" value="ECO:0007669"/>
    <property type="project" value="TreeGrafter"/>
</dbReference>
<dbReference type="GO" id="GO:0030544">
    <property type="term" value="F:Hsp70 protein binding"/>
    <property type="evidence" value="ECO:0007669"/>
    <property type="project" value="InterPro"/>
</dbReference>
<evidence type="ECO:0000256" key="1">
    <source>
        <dbReference type="ARBA" id="ARBA00022723"/>
    </source>
</evidence>
<evidence type="ECO:0000256" key="4">
    <source>
        <dbReference type="PROSITE-ProRule" id="PRU00175"/>
    </source>
</evidence>
<dbReference type="InterPro" id="IPR013083">
    <property type="entry name" value="Znf_RING/FYVE/PHD"/>
</dbReference>
<dbReference type="InterPro" id="IPR017907">
    <property type="entry name" value="Znf_RING_CS"/>
</dbReference>
<organism evidence="7 8">
    <name type="scientific">Oncorhynchus mykiss</name>
    <name type="common">Rainbow trout</name>
    <name type="synonym">Salmo gairdneri</name>
    <dbReference type="NCBI Taxonomy" id="8022"/>
    <lineage>
        <taxon>Eukaryota</taxon>
        <taxon>Metazoa</taxon>
        <taxon>Chordata</taxon>
        <taxon>Craniata</taxon>
        <taxon>Vertebrata</taxon>
        <taxon>Euteleostomi</taxon>
        <taxon>Actinopterygii</taxon>
        <taxon>Neopterygii</taxon>
        <taxon>Teleostei</taxon>
        <taxon>Protacanthopterygii</taxon>
        <taxon>Salmoniformes</taxon>
        <taxon>Salmonidae</taxon>
        <taxon>Salmoninae</taxon>
        <taxon>Oncorhynchus</taxon>
    </lineage>
</organism>
<evidence type="ECO:0000256" key="2">
    <source>
        <dbReference type="ARBA" id="ARBA00022771"/>
    </source>
</evidence>
<reference evidence="7" key="2">
    <citation type="submission" date="2014-03" db="EMBL/GenBank/DDBJ databases">
        <authorList>
            <person name="Genoscope - CEA"/>
        </authorList>
    </citation>
    <scope>NUCLEOTIDE SEQUENCE</scope>
</reference>
<dbReference type="SMART" id="SM00184">
    <property type="entry name" value="RING"/>
    <property type="match status" value="1"/>
</dbReference>
<dbReference type="InterPro" id="IPR027370">
    <property type="entry name" value="Znf-RING_euk"/>
</dbReference>
<dbReference type="PROSITE" id="PS00518">
    <property type="entry name" value="ZF_RING_1"/>
    <property type="match status" value="1"/>
</dbReference>
<evidence type="ECO:0000313" key="7">
    <source>
        <dbReference type="EMBL" id="CDQ56531.1"/>
    </source>
</evidence>
<dbReference type="Pfam" id="PF13445">
    <property type="entry name" value="zf-RING_UBOX"/>
    <property type="match status" value="1"/>
</dbReference>
<reference evidence="7" key="1">
    <citation type="journal article" date="2014" name="Nat. Commun.">
        <title>The rainbow trout genome provides novel insights into evolution after whole-genome duplication in vertebrates.</title>
        <authorList>
            <person name="Berthelot C."/>
            <person name="Brunet F."/>
            <person name="Chalopin D."/>
            <person name="Juanchich A."/>
            <person name="Bernard M."/>
            <person name="Noel B."/>
            <person name="Bento P."/>
            <person name="Da Silva C."/>
            <person name="Labadie K."/>
            <person name="Alberti A."/>
            <person name="Aury J.M."/>
            <person name="Louis A."/>
            <person name="Dehais P."/>
            <person name="Bardou P."/>
            <person name="Montfort J."/>
            <person name="Klopp C."/>
            <person name="Cabau C."/>
            <person name="Gaspin C."/>
            <person name="Thorgaard G.H."/>
            <person name="Boussaha M."/>
            <person name="Quillet E."/>
            <person name="Guyomard R."/>
            <person name="Galiana D."/>
            <person name="Bobe J."/>
            <person name="Volff J.N."/>
            <person name="Genet C."/>
            <person name="Wincker P."/>
            <person name="Jaillon O."/>
            <person name="Roest Crollius H."/>
            <person name="Guiguen Y."/>
        </authorList>
    </citation>
    <scope>NUCLEOTIDE SEQUENCE [LARGE SCALE GENOMIC DNA]</scope>
</reference>
<sequence length="84" mass="9311">MSHHVCFFITALRTSTMAGKMAGGVLSPLDNLCGVDCSNVHPLFCHLCHEQYQHPCLLDCYHIFCARCLQGRANESRLNCPLCG</sequence>
<dbReference type="STRING" id="8022.A0A060VNY0"/>
<dbReference type="PROSITE" id="PS50089">
    <property type="entry name" value="ZF_RING_2"/>
    <property type="match status" value="1"/>
</dbReference>
<dbReference type="GO" id="GO:0055117">
    <property type="term" value="P:regulation of cardiac muscle contraction"/>
    <property type="evidence" value="ECO:0007669"/>
    <property type="project" value="TreeGrafter"/>
</dbReference>
<dbReference type="InterPro" id="IPR039320">
    <property type="entry name" value="RNF207"/>
</dbReference>
<dbReference type="PANTHER" id="PTHR22635">
    <property type="entry name" value="RING FINGER PROTEIN 207"/>
    <property type="match status" value="1"/>
</dbReference>
<dbReference type="Gene3D" id="3.30.40.10">
    <property type="entry name" value="Zinc/RING finger domain, C3HC4 (zinc finger)"/>
    <property type="match status" value="1"/>
</dbReference>
<keyword evidence="2 4" id="KW-0863">Zinc-finger</keyword>
<evidence type="ECO:0000259" key="6">
    <source>
        <dbReference type="PROSITE" id="PS50089"/>
    </source>
</evidence>
<dbReference type="PANTHER" id="PTHR22635:SF0">
    <property type="entry name" value="RING FINGER PROTEIN 207"/>
    <property type="match status" value="1"/>
</dbReference>
<evidence type="ECO:0000256" key="3">
    <source>
        <dbReference type="ARBA" id="ARBA00022833"/>
    </source>
</evidence>
<proteinExistence type="predicted"/>
<feature type="chain" id="PRO_5001593481" description="RING-type domain-containing protein" evidence="5">
    <location>
        <begin position="19"/>
        <end position="84"/>
    </location>
</feature>
<evidence type="ECO:0000313" key="8">
    <source>
        <dbReference type="Proteomes" id="UP000193380"/>
    </source>
</evidence>
<dbReference type="InterPro" id="IPR001841">
    <property type="entry name" value="Znf_RING"/>
</dbReference>
<gene>
    <name evidence="7" type="ORF">GSONMT00081415001</name>
</gene>
<dbReference type="EMBL" id="FR904265">
    <property type="protein sequence ID" value="CDQ56531.1"/>
    <property type="molecule type" value="Genomic_DNA"/>
</dbReference>
<name>A0A060VNY0_ONCMY</name>
<protein>
    <recommendedName>
        <fullName evidence="6">RING-type domain-containing protein</fullName>
    </recommendedName>
</protein>
<dbReference type="GO" id="GO:1901207">
    <property type="term" value="P:regulation of heart looping"/>
    <property type="evidence" value="ECO:0007669"/>
    <property type="project" value="TreeGrafter"/>
</dbReference>
<dbReference type="Proteomes" id="UP000193380">
    <property type="component" value="Unassembled WGS sequence"/>
</dbReference>
<evidence type="ECO:0000256" key="5">
    <source>
        <dbReference type="SAM" id="SignalP"/>
    </source>
</evidence>